<sequence length="413" mass="46963">MVSSLQERRNNQASVEPETKLTLSKAQLQERTDPTQATILSLEQQLKPMRKETGAVETERKNHSTSARGRTNSTAYRRLKQTCQKIRSKQNTPIVLQEKLKQARRDRYVLNKAMRDASKKGKVAAEKRKRKRQKRRSQATSSTKAKITEEYMLQPLFEKNSIPVCGVNPGVQTIGLSTSTASAWMIQRIRDFTSNTTTELQRDIYNTWSLRASTVNHHSRSNGHRLRRERAKNAEKEGTEGELNKAYHKYADVERIHFPPDMISQKAVHFYGHWQSTNSRIRGHARRGLKRLREVQRRKGLVVVVNEYNTSKTCHWCIKAIQLQRYRGKEGKARKCNGAVCCANPSCVSVVNGCSTMNRDGNASKNIALKDVSMIVSTDGSPIPMFSSHYSSNHKLAQQFARKPTPVPLLHGP</sequence>
<evidence type="ECO:0000313" key="2">
    <source>
        <dbReference type="EMBL" id="KAF7727588.1"/>
    </source>
</evidence>
<name>A0A8H7ER08_9FUNG</name>
<feature type="region of interest" description="Disordered" evidence="1">
    <location>
        <begin position="219"/>
        <end position="241"/>
    </location>
</feature>
<protein>
    <recommendedName>
        <fullName evidence="4">Transposase</fullName>
    </recommendedName>
</protein>
<feature type="compositionally biased region" description="Basic residues" evidence="1">
    <location>
        <begin position="219"/>
        <end position="230"/>
    </location>
</feature>
<gene>
    <name evidence="2" type="ORF">EC973_007349</name>
</gene>
<reference evidence="2" key="1">
    <citation type="submission" date="2020-01" db="EMBL/GenBank/DDBJ databases">
        <title>Genome Sequencing of Three Apophysomyces-Like Fungal Strains Confirms a Novel Fungal Genus in the Mucoromycota with divergent Burkholderia-like Endosymbiotic Bacteria.</title>
        <authorList>
            <person name="Stajich J.E."/>
            <person name="Macias A.M."/>
            <person name="Carter-House D."/>
            <person name="Lovett B."/>
            <person name="Kasson L.R."/>
            <person name="Berry K."/>
            <person name="Grigoriev I."/>
            <person name="Chang Y."/>
            <person name="Spatafora J."/>
            <person name="Kasson M.T."/>
        </authorList>
    </citation>
    <scope>NUCLEOTIDE SEQUENCE</scope>
    <source>
        <strain evidence="2">NRRL A-21654</strain>
    </source>
</reference>
<proteinExistence type="predicted"/>
<feature type="compositionally biased region" description="Basic and acidic residues" evidence="1">
    <location>
        <begin position="49"/>
        <end position="62"/>
    </location>
</feature>
<comment type="caution">
    <text evidence="2">The sequence shown here is derived from an EMBL/GenBank/DDBJ whole genome shotgun (WGS) entry which is preliminary data.</text>
</comment>
<feature type="region of interest" description="Disordered" evidence="1">
    <location>
        <begin position="113"/>
        <end position="146"/>
    </location>
</feature>
<dbReference type="AlphaFoldDB" id="A0A8H7ER08"/>
<dbReference type="EMBL" id="JABAYA010000053">
    <property type="protein sequence ID" value="KAF7727588.1"/>
    <property type="molecule type" value="Genomic_DNA"/>
</dbReference>
<feature type="compositionally biased region" description="Basic and acidic residues" evidence="1">
    <location>
        <begin position="1"/>
        <end position="10"/>
    </location>
</feature>
<accession>A0A8H7ER08</accession>
<evidence type="ECO:0000313" key="3">
    <source>
        <dbReference type="Proteomes" id="UP000605846"/>
    </source>
</evidence>
<keyword evidence="3" id="KW-1185">Reference proteome</keyword>
<evidence type="ECO:0008006" key="4">
    <source>
        <dbReference type="Google" id="ProtNLM"/>
    </source>
</evidence>
<feature type="compositionally biased region" description="Basic and acidic residues" evidence="1">
    <location>
        <begin position="113"/>
        <end position="126"/>
    </location>
</feature>
<dbReference type="Proteomes" id="UP000605846">
    <property type="component" value="Unassembled WGS sequence"/>
</dbReference>
<dbReference type="OrthoDB" id="2288951at2759"/>
<evidence type="ECO:0000256" key="1">
    <source>
        <dbReference type="SAM" id="MobiDB-lite"/>
    </source>
</evidence>
<feature type="compositionally biased region" description="Basic and acidic residues" evidence="1">
    <location>
        <begin position="231"/>
        <end position="241"/>
    </location>
</feature>
<feature type="compositionally biased region" description="Polar residues" evidence="1">
    <location>
        <begin position="34"/>
        <end position="44"/>
    </location>
</feature>
<organism evidence="2 3">
    <name type="scientific">Apophysomyces ossiformis</name>
    <dbReference type="NCBI Taxonomy" id="679940"/>
    <lineage>
        <taxon>Eukaryota</taxon>
        <taxon>Fungi</taxon>
        <taxon>Fungi incertae sedis</taxon>
        <taxon>Mucoromycota</taxon>
        <taxon>Mucoromycotina</taxon>
        <taxon>Mucoromycetes</taxon>
        <taxon>Mucorales</taxon>
        <taxon>Mucorineae</taxon>
        <taxon>Mucoraceae</taxon>
        <taxon>Apophysomyces</taxon>
    </lineage>
</organism>
<feature type="compositionally biased region" description="Basic residues" evidence="1">
    <location>
        <begin position="127"/>
        <end position="137"/>
    </location>
</feature>
<feature type="region of interest" description="Disordered" evidence="1">
    <location>
        <begin position="1"/>
        <end position="70"/>
    </location>
</feature>